<name>A0A973W2K4_9BRAD</name>
<evidence type="ECO:0000313" key="2">
    <source>
        <dbReference type="EMBL" id="NVI46368.1"/>
    </source>
</evidence>
<reference evidence="2" key="1">
    <citation type="submission" date="2020-06" db="EMBL/GenBank/DDBJ databases">
        <title>Whole Genome Sequence of Bradyrhizobium sp. Strain 1S1.</title>
        <authorList>
            <person name="Bromfield E.S.P."/>
            <person name="Cloutier S."/>
        </authorList>
    </citation>
    <scope>NUCLEOTIDE SEQUENCE [LARGE SCALE GENOMIC DNA]</scope>
    <source>
        <strain evidence="2">1S1</strain>
    </source>
</reference>
<evidence type="ECO:0000256" key="1">
    <source>
        <dbReference type="SAM" id="MobiDB-lite"/>
    </source>
</evidence>
<proteinExistence type="predicted"/>
<organism evidence="2">
    <name type="scientific">Bradyrhizobium septentrionale</name>
    <dbReference type="NCBI Taxonomy" id="1404411"/>
    <lineage>
        <taxon>Bacteria</taxon>
        <taxon>Pseudomonadati</taxon>
        <taxon>Pseudomonadota</taxon>
        <taxon>Alphaproteobacteria</taxon>
        <taxon>Hyphomicrobiales</taxon>
        <taxon>Nitrobacteraceae</taxon>
        <taxon>Bradyrhizobium</taxon>
    </lineage>
</organism>
<feature type="region of interest" description="Disordered" evidence="1">
    <location>
        <begin position="1"/>
        <end position="22"/>
    </location>
</feature>
<dbReference type="AlphaFoldDB" id="A0A973W2K4"/>
<sequence length="66" mass="7270">MARPAGSYRGARRNEAKESGQQMLTLAELRRINEMAHRNAAAAQLARPDKYVSVGELEPLGDKFNG</sequence>
<protein>
    <submittedName>
        <fullName evidence="2">Uncharacterized protein</fullName>
    </submittedName>
</protein>
<gene>
    <name evidence="2" type="ORF">HAP48_026095</name>
</gene>
<dbReference type="RefSeq" id="WP_166205693.1">
    <property type="nucleotide sequence ID" value="NZ_CP088285.1"/>
</dbReference>
<comment type="caution">
    <text evidence="2">The sequence shown here is derived from an EMBL/GenBank/DDBJ whole genome shotgun (WGS) entry which is preliminary data.</text>
</comment>
<dbReference type="EMBL" id="JAAOLE020000001">
    <property type="protein sequence ID" value="NVI46368.1"/>
    <property type="molecule type" value="Genomic_DNA"/>
</dbReference>
<accession>A0A973W2K4</accession>